<keyword evidence="2" id="KW-1185">Reference proteome</keyword>
<dbReference type="AlphaFoldDB" id="A0A368T6F8"/>
<evidence type="ECO:0000313" key="2">
    <source>
        <dbReference type="Proteomes" id="UP000253318"/>
    </source>
</evidence>
<gene>
    <name evidence="1" type="ORF">DEF24_10125</name>
</gene>
<organism evidence="1 2">
    <name type="scientific">Marinitenerispora sediminis</name>
    <dbReference type="NCBI Taxonomy" id="1931232"/>
    <lineage>
        <taxon>Bacteria</taxon>
        <taxon>Bacillati</taxon>
        <taxon>Actinomycetota</taxon>
        <taxon>Actinomycetes</taxon>
        <taxon>Streptosporangiales</taxon>
        <taxon>Nocardiopsidaceae</taxon>
        <taxon>Marinitenerispora</taxon>
    </lineage>
</organism>
<protein>
    <submittedName>
        <fullName evidence="1">Uncharacterized protein</fullName>
    </submittedName>
</protein>
<evidence type="ECO:0000313" key="1">
    <source>
        <dbReference type="EMBL" id="RCV59319.1"/>
    </source>
</evidence>
<name>A0A368T6F8_9ACTN</name>
<sequence>MDRAALISRVSAARVEARAQERADPLAWIATGCALAALESTRTVDAARALLAAYERWRDPAHQTAALALLAEDE</sequence>
<proteinExistence type="predicted"/>
<dbReference type="EMBL" id="QEIN01000063">
    <property type="protein sequence ID" value="RCV59319.1"/>
    <property type="molecule type" value="Genomic_DNA"/>
</dbReference>
<dbReference type="RefSeq" id="WP_114399275.1">
    <property type="nucleotide sequence ID" value="NZ_QEIM01000115.1"/>
</dbReference>
<dbReference type="Proteomes" id="UP000253318">
    <property type="component" value="Unassembled WGS sequence"/>
</dbReference>
<reference evidence="1 2" key="1">
    <citation type="submission" date="2018-04" db="EMBL/GenBank/DDBJ databases">
        <title>Novel actinobacteria from marine sediment.</title>
        <authorList>
            <person name="Ng Z.Y."/>
            <person name="Tan G.Y.A."/>
        </authorList>
    </citation>
    <scope>NUCLEOTIDE SEQUENCE [LARGE SCALE GENOMIC DNA]</scope>
    <source>
        <strain evidence="1 2">TPS81</strain>
    </source>
</reference>
<comment type="caution">
    <text evidence="1">The sequence shown here is derived from an EMBL/GenBank/DDBJ whole genome shotgun (WGS) entry which is preliminary data.</text>
</comment>
<accession>A0A368T6F8</accession>